<dbReference type="Gene3D" id="3.30.505.10">
    <property type="entry name" value="SH2 domain"/>
    <property type="match status" value="1"/>
</dbReference>
<dbReference type="InterPro" id="IPR000980">
    <property type="entry name" value="SH2"/>
</dbReference>
<reference evidence="5" key="2">
    <citation type="submission" date="2025-09" db="UniProtKB">
        <authorList>
            <consortium name="Ensembl"/>
        </authorList>
    </citation>
    <scope>IDENTIFICATION</scope>
</reference>
<keyword evidence="6" id="KW-1185">Reference proteome</keyword>
<dbReference type="SMART" id="SM00252">
    <property type="entry name" value="SH2"/>
    <property type="match status" value="1"/>
</dbReference>
<dbReference type="InterPro" id="IPR036860">
    <property type="entry name" value="SH2_dom_sf"/>
</dbReference>
<dbReference type="Ensembl" id="ENSPMGT00000029338.1">
    <property type="protein sequence ID" value="ENSPMGP00000027539.1"/>
    <property type="gene ID" value="ENSPMGG00000022224.1"/>
</dbReference>
<organism evidence="5 6">
    <name type="scientific">Periophthalmus magnuspinnatus</name>
    <dbReference type="NCBI Taxonomy" id="409849"/>
    <lineage>
        <taxon>Eukaryota</taxon>
        <taxon>Metazoa</taxon>
        <taxon>Chordata</taxon>
        <taxon>Craniata</taxon>
        <taxon>Vertebrata</taxon>
        <taxon>Euteleostomi</taxon>
        <taxon>Actinopterygii</taxon>
        <taxon>Neopterygii</taxon>
        <taxon>Teleostei</taxon>
        <taxon>Neoteleostei</taxon>
        <taxon>Acanthomorphata</taxon>
        <taxon>Gobiaria</taxon>
        <taxon>Gobiiformes</taxon>
        <taxon>Gobioidei</taxon>
        <taxon>Gobiidae</taxon>
        <taxon>Oxudercinae</taxon>
        <taxon>Periophthalmus</taxon>
    </lineage>
</organism>
<dbReference type="PROSITE" id="PS50001">
    <property type="entry name" value="SH2"/>
    <property type="match status" value="1"/>
</dbReference>
<feature type="region of interest" description="Disordered" evidence="3">
    <location>
        <begin position="211"/>
        <end position="251"/>
    </location>
</feature>
<dbReference type="AlphaFoldDB" id="A0A3B4BGI5"/>
<evidence type="ECO:0000256" key="3">
    <source>
        <dbReference type="SAM" id="MobiDB-lite"/>
    </source>
</evidence>
<protein>
    <recommendedName>
        <fullName evidence="4">SH2 domain-containing protein</fullName>
    </recommendedName>
</protein>
<feature type="domain" description="SH2" evidence="4">
    <location>
        <begin position="39"/>
        <end position="129"/>
    </location>
</feature>
<evidence type="ECO:0000256" key="1">
    <source>
        <dbReference type="ARBA" id="ARBA00022999"/>
    </source>
</evidence>
<keyword evidence="1 2" id="KW-0727">SH2 domain</keyword>
<sequence length="335" mass="37921">MAVPLYFSMNRSMTQTNALTWFQMNQLEAVIQNGVVPKWFHGIISRNASEELLMCKPPGYFLIRVSESRIGYTLSYRAEDCCRHFMIDAVKDGYIILGDDRHHRHLEDLVDFHRKFPITPFNALLTMPCGQISDIKTDYAELLFPQNMTTSASVEDVPPVVPYKPDNLMDSAAPPSNAQPSSLYPSLDMFHSAIIFLNLILYDLQTFSSAQSSQPPELPSRNGNPVMSKTPCIRTRSRLPSHPKDHRNPTESLTSVVNNLKKFKKKLYRKNSSSDQAIYEEIQVNAEVKPEANPYEEIADRQIVQDEHVSYSCIAFGAALPQEYLAPPPFAPGHK</sequence>
<dbReference type="Pfam" id="PF00017">
    <property type="entry name" value="SH2"/>
    <property type="match status" value="1"/>
</dbReference>
<evidence type="ECO:0000313" key="5">
    <source>
        <dbReference type="Ensembl" id="ENSPMGP00000027539.1"/>
    </source>
</evidence>
<evidence type="ECO:0000259" key="4">
    <source>
        <dbReference type="PROSITE" id="PS50001"/>
    </source>
</evidence>
<reference evidence="5" key="1">
    <citation type="submission" date="2025-08" db="UniProtKB">
        <authorList>
            <consortium name="Ensembl"/>
        </authorList>
    </citation>
    <scope>IDENTIFICATION</scope>
</reference>
<dbReference type="SUPFAM" id="SSF55550">
    <property type="entry name" value="SH2 domain"/>
    <property type="match status" value="1"/>
</dbReference>
<name>A0A3B4BGI5_9GOBI</name>
<proteinExistence type="predicted"/>
<dbReference type="STRING" id="409849.ENSPMGP00000027539"/>
<evidence type="ECO:0000256" key="2">
    <source>
        <dbReference type="PROSITE-ProRule" id="PRU00191"/>
    </source>
</evidence>
<dbReference type="PANTHER" id="PTHR14388">
    <property type="entry name" value="T CELL-SPECIFIC ADAPTER PROTEIN TSAD"/>
    <property type="match status" value="1"/>
</dbReference>
<feature type="compositionally biased region" description="Polar residues" evidence="3">
    <location>
        <begin position="211"/>
        <end position="227"/>
    </location>
</feature>
<dbReference type="Proteomes" id="UP000261520">
    <property type="component" value="Unplaced"/>
</dbReference>
<dbReference type="PANTHER" id="PTHR14388:SF3">
    <property type="entry name" value="HEMATOPOIETIC SH2 DOMAIN-CONTAINING PROTEIN"/>
    <property type="match status" value="1"/>
</dbReference>
<evidence type="ECO:0000313" key="6">
    <source>
        <dbReference type="Proteomes" id="UP000261520"/>
    </source>
</evidence>
<dbReference type="GO" id="GO:0005737">
    <property type="term" value="C:cytoplasm"/>
    <property type="evidence" value="ECO:0007669"/>
    <property type="project" value="TreeGrafter"/>
</dbReference>
<accession>A0A3B4BGI5</accession>